<dbReference type="AlphaFoldDB" id="A0AAV1RDA8"/>
<sequence length="1192" mass="132396">MVDDTSVGSKRRITEIEEEPLLQQVEEEDHSCCSLSTVSPHGDSKESSLVILSPTKADQEEANNQDNPSPNSFKKVKCSSLTESETSFGEKKELGFEENDVKFDSLIEKNVSYCELVSDSFESEEFDKKIVSSSMKVQEAENYVDGGLKKGEIEWRVDDVKEVKEKGEDVGSEYFEAEMGLGTGDNKQVVTVKEIGGESLLEAKKKQLLEELEVSSIFKNQTNVLNNVDGFETDVGISGSVKGFDESVRRSLKIEVIDDTVLIEPVSVTKTGNGGVNGAEIKKNGKQETDGKKAKRLRRRGRVATKGLETSDGQKKVTQGGEAQNRTIHAGEIRNGCERDGDQMKRKYSRVEIEALRFVNIVEQRKLWRNIYIGLGEDVVKGYKDLARSKHQKNDCLNFNPWERFGRKEPGILDYHCFKKCLRDSKFMRLISGEESSENVDGGLENMEGDGVQNVDLLNPGCSSSIQGEGADAVLEEEYGEEDDSDNDYASIQRPAFVVEGEPDFDSGPPEDGLEFLRRVRWEAAHIPKVKVAKLDRSRINKEQTVYMPQIPDIAKCPEYLLPSKQWEDAFLIDFSELRLFLSQNDGSSSKISQKMQPAATVHRSSSSLLAESIIVEKFNNLRTDEVQSCKPCNTSSAENTVDHLCMVNIENCKSLTLSQNPTPEASSCIALCDYPTLSEILAMECVARVRMLRQRIKLAETMDVLSKKDCVWLFALCAAVDVPLDADTCAALRGLLRKCASLRASKSELDDEVIMLNILATISGRIADAPTYRSTKVPKVRDDPTGSDPKRKMSTDSKKKGFTSTTPPASLTKLLLRSLSRLKARTPSNTTPVSSLSLKSVWLYDWWLVTAEGKGLAVSGFVSVSNWDFLILGKNLPPNCVMKSVLTEVVLRENWGLMSSKLSSGITAKAASVSFDDLPVTRIRDILMHPVGDSKDCVLAYMLEQSCSNDVKLSPISTNTDTKNPVTVANTVPDETIRTCKRKAGQKYKDGGKIPRTVDTVMGECITPSRGIVTRSMSRLRNLTEIREETPLSNHTASCKEFRNDPDKVLLCSSIKSKDNNFLSTSDATKNQSRVMRGMSAGIDRCSTSSRLMDVRKMKEENLSSNSTVTCKAFRNFPEKVLLNSSIKSKDDAFLSTSEAIKNRSRGMISTRGRKGSWATTSSEKVMEAPVVPLVRRSSRRCNIRKDYRVK</sequence>
<proteinExistence type="inferred from homology"/>
<gene>
    <name evidence="3" type="ORF">DCAF_LOCUS9749</name>
</gene>
<dbReference type="PANTHER" id="PTHR12794">
    <property type="entry name" value="GEMIN2"/>
    <property type="match status" value="1"/>
</dbReference>
<feature type="region of interest" description="Disordered" evidence="2">
    <location>
        <begin position="274"/>
        <end position="299"/>
    </location>
</feature>
<dbReference type="Proteomes" id="UP001314170">
    <property type="component" value="Unassembled WGS sequence"/>
</dbReference>
<evidence type="ECO:0000313" key="4">
    <source>
        <dbReference type="Proteomes" id="UP001314170"/>
    </source>
</evidence>
<dbReference type="GO" id="GO:0000387">
    <property type="term" value="P:spliceosomal snRNP assembly"/>
    <property type="evidence" value="ECO:0007669"/>
    <property type="project" value="InterPro"/>
</dbReference>
<reference evidence="3 4" key="1">
    <citation type="submission" date="2024-01" db="EMBL/GenBank/DDBJ databases">
        <authorList>
            <person name="Waweru B."/>
        </authorList>
    </citation>
    <scope>NUCLEOTIDE SEQUENCE [LARGE SCALE GENOMIC DNA]</scope>
</reference>
<dbReference type="GO" id="GO:0032797">
    <property type="term" value="C:SMN complex"/>
    <property type="evidence" value="ECO:0007669"/>
    <property type="project" value="TreeGrafter"/>
</dbReference>
<evidence type="ECO:0000256" key="1">
    <source>
        <dbReference type="ARBA" id="ARBA00025758"/>
    </source>
</evidence>
<dbReference type="Gene3D" id="1.20.58.1070">
    <property type="match status" value="1"/>
</dbReference>
<dbReference type="GO" id="GO:0005634">
    <property type="term" value="C:nucleus"/>
    <property type="evidence" value="ECO:0007669"/>
    <property type="project" value="TreeGrafter"/>
</dbReference>
<comment type="similarity">
    <text evidence="1">Belongs to the gemin-2 family.</text>
</comment>
<feature type="region of interest" description="Disordered" evidence="2">
    <location>
        <begin position="775"/>
        <end position="809"/>
    </location>
</feature>
<evidence type="ECO:0000256" key="2">
    <source>
        <dbReference type="SAM" id="MobiDB-lite"/>
    </source>
</evidence>
<dbReference type="PANTHER" id="PTHR12794:SF0">
    <property type="entry name" value="GEM-ASSOCIATED PROTEIN 2"/>
    <property type="match status" value="1"/>
</dbReference>
<accession>A0AAV1RDA8</accession>
<feature type="region of interest" description="Disordered" evidence="2">
    <location>
        <begin position="305"/>
        <end position="324"/>
    </location>
</feature>
<feature type="compositionally biased region" description="Basic and acidic residues" evidence="2">
    <location>
        <begin position="780"/>
        <end position="800"/>
    </location>
</feature>
<feature type="compositionally biased region" description="Acidic residues" evidence="2">
    <location>
        <begin position="16"/>
        <end position="29"/>
    </location>
</feature>
<feature type="region of interest" description="Disordered" evidence="2">
    <location>
        <begin position="1"/>
        <end position="76"/>
    </location>
</feature>
<protein>
    <submittedName>
        <fullName evidence="3">Uncharacterized protein</fullName>
    </submittedName>
</protein>
<name>A0AAV1RDA8_9ROSI</name>
<organism evidence="3 4">
    <name type="scientific">Dovyalis caffra</name>
    <dbReference type="NCBI Taxonomy" id="77055"/>
    <lineage>
        <taxon>Eukaryota</taxon>
        <taxon>Viridiplantae</taxon>
        <taxon>Streptophyta</taxon>
        <taxon>Embryophyta</taxon>
        <taxon>Tracheophyta</taxon>
        <taxon>Spermatophyta</taxon>
        <taxon>Magnoliopsida</taxon>
        <taxon>eudicotyledons</taxon>
        <taxon>Gunneridae</taxon>
        <taxon>Pentapetalae</taxon>
        <taxon>rosids</taxon>
        <taxon>fabids</taxon>
        <taxon>Malpighiales</taxon>
        <taxon>Salicaceae</taxon>
        <taxon>Flacourtieae</taxon>
        <taxon>Dovyalis</taxon>
    </lineage>
</organism>
<dbReference type="Pfam" id="PF04938">
    <property type="entry name" value="SIP1"/>
    <property type="match status" value="1"/>
</dbReference>
<feature type="compositionally biased region" description="Basic and acidic residues" evidence="2">
    <location>
        <begin position="280"/>
        <end position="292"/>
    </location>
</feature>
<keyword evidence="4" id="KW-1185">Reference proteome</keyword>
<dbReference type="InterPro" id="IPR035426">
    <property type="entry name" value="Gemin2/Brr1"/>
</dbReference>
<evidence type="ECO:0000313" key="3">
    <source>
        <dbReference type="EMBL" id="CAK7334105.1"/>
    </source>
</evidence>
<comment type="caution">
    <text evidence="3">The sequence shown here is derived from an EMBL/GenBank/DDBJ whole genome shotgun (WGS) entry which is preliminary data.</text>
</comment>
<feature type="compositionally biased region" description="Polar residues" evidence="2">
    <location>
        <begin position="62"/>
        <end position="72"/>
    </location>
</feature>
<dbReference type="EMBL" id="CAWUPB010000950">
    <property type="protein sequence ID" value="CAK7334105.1"/>
    <property type="molecule type" value="Genomic_DNA"/>
</dbReference>